<feature type="coiled-coil region" evidence="1">
    <location>
        <begin position="54"/>
        <end position="91"/>
    </location>
</feature>
<organism evidence="3 4">
    <name type="scientific">Ralstonia edaphi</name>
    <dbReference type="NCBI Taxonomy" id="3058599"/>
    <lineage>
        <taxon>Bacteria</taxon>
        <taxon>Pseudomonadati</taxon>
        <taxon>Pseudomonadota</taxon>
        <taxon>Betaproteobacteria</taxon>
        <taxon>Burkholderiales</taxon>
        <taxon>Burkholderiaceae</taxon>
        <taxon>Ralstonia</taxon>
    </lineage>
</organism>
<keyword evidence="1" id="KW-0175">Coiled coil</keyword>
<gene>
    <name evidence="3" type="ORF">R16034_00819</name>
</gene>
<dbReference type="EMBL" id="CATWHI010000001">
    <property type="protein sequence ID" value="CAJ0737707.1"/>
    <property type="molecule type" value="Genomic_DNA"/>
</dbReference>
<reference evidence="3 4" key="1">
    <citation type="submission" date="2023-07" db="EMBL/GenBank/DDBJ databases">
        <authorList>
            <person name="Peeters C."/>
        </authorList>
    </citation>
    <scope>NUCLEOTIDE SEQUENCE [LARGE SCALE GENOMIC DNA]</scope>
    <source>
        <strain evidence="3 4">R-16034</strain>
    </source>
</reference>
<evidence type="ECO:0000313" key="4">
    <source>
        <dbReference type="Proteomes" id="UP001189225"/>
    </source>
</evidence>
<keyword evidence="4" id="KW-1185">Reference proteome</keyword>
<feature type="compositionally biased region" description="Basic and acidic residues" evidence="2">
    <location>
        <begin position="95"/>
        <end position="107"/>
    </location>
</feature>
<comment type="caution">
    <text evidence="3">The sequence shown here is derived from an EMBL/GenBank/DDBJ whole genome shotgun (WGS) entry which is preliminary data.</text>
</comment>
<name>A0AB72X2Q8_9RALS</name>
<evidence type="ECO:0000313" key="3">
    <source>
        <dbReference type="EMBL" id="CAJ0737707.1"/>
    </source>
</evidence>
<proteinExistence type="predicted"/>
<evidence type="ECO:0000256" key="2">
    <source>
        <dbReference type="SAM" id="MobiDB-lite"/>
    </source>
</evidence>
<sequence length="114" mass="12388">MPKIYVKKAFKLLGEDGKHVDFPVGNHTVDKEVAEHWFVKAHTGEEPAVDPDAAAAADELLAELDAKAKGLQELAEKLAEREKAADKRDAELAAREAAVAEREKAADAKQTSKK</sequence>
<dbReference type="RefSeq" id="WP_316898729.1">
    <property type="nucleotide sequence ID" value="NZ_CATWHI010000001.1"/>
</dbReference>
<dbReference type="AlphaFoldDB" id="A0AB72X2Q8"/>
<evidence type="ECO:0000256" key="1">
    <source>
        <dbReference type="SAM" id="Coils"/>
    </source>
</evidence>
<feature type="region of interest" description="Disordered" evidence="2">
    <location>
        <begin position="95"/>
        <end position="114"/>
    </location>
</feature>
<dbReference type="Proteomes" id="UP001189225">
    <property type="component" value="Unassembled WGS sequence"/>
</dbReference>
<protein>
    <recommendedName>
        <fullName evidence="5">Bacteriophage protein</fullName>
    </recommendedName>
</protein>
<accession>A0AB72X2Q8</accession>
<evidence type="ECO:0008006" key="5">
    <source>
        <dbReference type="Google" id="ProtNLM"/>
    </source>
</evidence>